<gene>
    <name evidence="2" type="ORF">ACFSCT_13820</name>
</gene>
<evidence type="ECO:0000313" key="2">
    <source>
        <dbReference type="EMBL" id="MFD1882797.1"/>
    </source>
</evidence>
<evidence type="ECO:0000313" key="3">
    <source>
        <dbReference type="Proteomes" id="UP001597213"/>
    </source>
</evidence>
<dbReference type="EC" id="1.14.-.-" evidence="2"/>
<dbReference type="InterPro" id="IPR011008">
    <property type="entry name" value="Dimeric_a/b-barrel"/>
</dbReference>
<sequence length="107" mass="12205">MSSISTDFDGQTIICTFEVTPGTAQDLLEALEDAYRDVISKQPGFVSAWMHMNDAHTRICTYSQWAGRGDYQAMLRNQEMRDRNRHISSLCKSFEPVMYDVTAEFPA</sequence>
<organism evidence="2 3">
    <name type="scientific">Paracoccus pacificus</name>
    <dbReference type="NCBI Taxonomy" id="1463598"/>
    <lineage>
        <taxon>Bacteria</taxon>
        <taxon>Pseudomonadati</taxon>
        <taxon>Pseudomonadota</taxon>
        <taxon>Alphaproteobacteria</taxon>
        <taxon>Rhodobacterales</taxon>
        <taxon>Paracoccaceae</taxon>
        <taxon>Paracoccus</taxon>
    </lineage>
</organism>
<dbReference type="GO" id="GO:0004497">
    <property type="term" value="F:monooxygenase activity"/>
    <property type="evidence" value="ECO:0007669"/>
    <property type="project" value="UniProtKB-KW"/>
</dbReference>
<dbReference type="Pfam" id="PF03992">
    <property type="entry name" value="ABM"/>
    <property type="match status" value="1"/>
</dbReference>
<dbReference type="SUPFAM" id="SSF54909">
    <property type="entry name" value="Dimeric alpha+beta barrel"/>
    <property type="match status" value="1"/>
</dbReference>
<comment type="caution">
    <text evidence="2">The sequence shown here is derived from an EMBL/GenBank/DDBJ whole genome shotgun (WGS) entry which is preliminary data.</text>
</comment>
<feature type="domain" description="ABM" evidence="1">
    <location>
        <begin position="12"/>
        <end position="82"/>
    </location>
</feature>
<dbReference type="EMBL" id="JBHUEN010000043">
    <property type="protein sequence ID" value="MFD1882797.1"/>
    <property type="molecule type" value="Genomic_DNA"/>
</dbReference>
<dbReference type="Gene3D" id="3.30.70.100">
    <property type="match status" value="1"/>
</dbReference>
<keyword evidence="2" id="KW-0503">Monooxygenase</keyword>
<keyword evidence="2" id="KW-0560">Oxidoreductase</keyword>
<keyword evidence="3" id="KW-1185">Reference proteome</keyword>
<proteinExistence type="predicted"/>
<protein>
    <submittedName>
        <fullName evidence="2">Antibiotic biosynthesis monooxygenase family protein</fullName>
        <ecNumber evidence="2">1.14.-.-</ecNumber>
    </submittedName>
</protein>
<dbReference type="Proteomes" id="UP001597213">
    <property type="component" value="Unassembled WGS sequence"/>
</dbReference>
<dbReference type="InterPro" id="IPR007138">
    <property type="entry name" value="ABM_dom"/>
</dbReference>
<evidence type="ECO:0000259" key="1">
    <source>
        <dbReference type="Pfam" id="PF03992"/>
    </source>
</evidence>
<name>A0ABW4R9L4_9RHOB</name>
<reference evidence="3" key="1">
    <citation type="journal article" date="2019" name="Int. J. Syst. Evol. Microbiol.">
        <title>The Global Catalogue of Microorganisms (GCM) 10K type strain sequencing project: providing services to taxonomists for standard genome sequencing and annotation.</title>
        <authorList>
            <consortium name="The Broad Institute Genomics Platform"/>
            <consortium name="The Broad Institute Genome Sequencing Center for Infectious Disease"/>
            <person name="Wu L."/>
            <person name="Ma J."/>
        </authorList>
    </citation>
    <scope>NUCLEOTIDE SEQUENCE [LARGE SCALE GENOMIC DNA]</scope>
    <source>
        <strain evidence="3">CCUG 56029</strain>
    </source>
</reference>
<dbReference type="RefSeq" id="WP_379143645.1">
    <property type="nucleotide sequence ID" value="NZ_JBHUEN010000043.1"/>
</dbReference>
<accession>A0ABW4R9L4</accession>